<organism evidence="1 2">
    <name type="scientific">Legionella brunensis</name>
    <dbReference type="NCBI Taxonomy" id="29422"/>
    <lineage>
        <taxon>Bacteria</taxon>
        <taxon>Pseudomonadati</taxon>
        <taxon>Pseudomonadota</taxon>
        <taxon>Gammaproteobacteria</taxon>
        <taxon>Legionellales</taxon>
        <taxon>Legionellaceae</taxon>
        <taxon>Legionella</taxon>
    </lineage>
</organism>
<protein>
    <recommendedName>
        <fullName evidence="3">HTH cro/C1-type domain-containing protein</fullName>
    </recommendedName>
</protein>
<dbReference type="RefSeq" id="WP_058441311.1">
    <property type="nucleotide sequence ID" value="NZ_CAAAHU010000006.1"/>
</dbReference>
<sequence>MSNKKLSERLNHELDALGIPSLMTQRVEACSKLFNLSKYKTEAILNGMVFDSASLQIIADELEVNADWLLGEKTH</sequence>
<dbReference type="AlphaFoldDB" id="A0A0W0SNR0"/>
<reference evidence="1 2" key="1">
    <citation type="submission" date="2015-11" db="EMBL/GenBank/DDBJ databases">
        <title>Genomic analysis of 38 Legionella species identifies large and diverse effector repertoires.</title>
        <authorList>
            <person name="Burstein D."/>
            <person name="Amaro F."/>
            <person name="Zusman T."/>
            <person name="Lifshitz Z."/>
            <person name="Cohen O."/>
            <person name="Gilbert J.A."/>
            <person name="Pupko T."/>
            <person name="Shuman H.A."/>
            <person name="Segal G."/>
        </authorList>
    </citation>
    <scope>NUCLEOTIDE SEQUENCE [LARGE SCALE GENOMIC DNA]</scope>
    <source>
        <strain evidence="1 2">ATCC 43878</strain>
    </source>
</reference>
<evidence type="ECO:0008006" key="3">
    <source>
        <dbReference type="Google" id="ProtNLM"/>
    </source>
</evidence>
<proteinExistence type="predicted"/>
<accession>A0A0W0SNR0</accession>
<evidence type="ECO:0000313" key="2">
    <source>
        <dbReference type="Proteomes" id="UP000054742"/>
    </source>
</evidence>
<keyword evidence="2" id="KW-1185">Reference proteome</keyword>
<name>A0A0W0SNR0_9GAMM</name>
<dbReference type="Proteomes" id="UP000054742">
    <property type="component" value="Unassembled WGS sequence"/>
</dbReference>
<evidence type="ECO:0000313" key="1">
    <source>
        <dbReference type="EMBL" id="KTC85026.1"/>
    </source>
</evidence>
<dbReference type="EMBL" id="LNXV01000008">
    <property type="protein sequence ID" value="KTC85026.1"/>
    <property type="molecule type" value="Genomic_DNA"/>
</dbReference>
<dbReference type="OrthoDB" id="5640921at2"/>
<gene>
    <name evidence="1" type="ORF">Lbru_1241</name>
</gene>
<dbReference type="PATRIC" id="fig|29422.6.peg.1316"/>
<comment type="caution">
    <text evidence="1">The sequence shown here is derived from an EMBL/GenBank/DDBJ whole genome shotgun (WGS) entry which is preliminary data.</text>
</comment>